<evidence type="ECO:0000313" key="2">
    <source>
        <dbReference type="WBParaSite" id="ES5_v2.g10118.t1"/>
    </source>
</evidence>
<dbReference type="WBParaSite" id="ES5_v2.g10118.t1">
    <property type="protein sequence ID" value="ES5_v2.g10118.t1"/>
    <property type="gene ID" value="ES5_v2.g10118"/>
</dbReference>
<organism evidence="1 2">
    <name type="scientific">Panagrolaimus sp. ES5</name>
    <dbReference type="NCBI Taxonomy" id="591445"/>
    <lineage>
        <taxon>Eukaryota</taxon>
        <taxon>Metazoa</taxon>
        <taxon>Ecdysozoa</taxon>
        <taxon>Nematoda</taxon>
        <taxon>Chromadorea</taxon>
        <taxon>Rhabditida</taxon>
        <taxon>Tylenchina</taxon>
        <taxon>Panagrolaimomorpha</taxon>
        <taxon>Panagrolaimoidea</taxon>
        <taxon>Panagrolaimidae</taxon>
        <taxon>Panagrolaimus</taxon>
    </lineage>
</organism>
<accession>A0AC34EZL7</accession>
<dbReference type="Proteomes" id="UP000887579">
    <property type="component" value="Unplaced"/>
</dbReference>
<protein>
    <submittedName>
        <fullName evidence="2">Uncharacterized protein</fullName>
    </submittedName>
</protein>
<evidence type="ECO:0000313" key="1">
    <source>
        <dbReference type="Proteomes" id="UP000887579"/>
    </source>
</evidence>
<proteinExistence type="predicted"/>
<reference evidence="2" key="1">
    <citation type="submission" date="2022-11" db="UniProtKB">
        <authorList>
            <consortium name="WormBaseParasite"/>
        </authorList>
    </citation>
    <scope>IDENTIFICATION</scope>
</reference>
<sequence>MCVLYIQKKLLLQPSNVAFIVGNYKFAKSVTATTAKQSPIITTTTPGPIRNGIGKVTGRTASKVEIESATKPSLDVIGFQQSFNEPQPVNFGFLPVFERWPKHLTKTVKQINLFPERGNNEWFAPPRADPRLSQFPAPTAPKLPNTLNINSAIQRQIQFPAPTAPKLPNTLNINSANQRQMFNKPKVAFPMHPPPTTTTSTSTTQRPTTTTPSKLKSTPNDVNHIWNFAPITRTPFDAHDFRLDFGPPSTTTAKTTTSLAQKSKSSPPGIAPPDWNGGFQETNKKARDMPSKIFSSKSKSDIRKISIHKKEFNKIPK</sequence>
<name>A0AC34EZL7_9BILA</name>